<dbReference type="PANTHER" id="PTHR33798:SF5">
    <property type="entry name" value="FLAVIN REDUCTASE LIKE DOMAIN-CONTAINING PROTEIN"/>
    <property type="match status" value="1"/>
</dbReference>
<evidence type="ECO:0000259" key="5">
    <source>
        <dbReference type="SMART" id="SM00903"/>
    </source>
</evidence>
<dbReference type="InterPro" id="IPR002563">
    <property type="entry name" value="Flavin_Rdtase-like_dom"/>
</dbReference>
<dbReference type="InterPro" id="IPR012349">
    <property type="entry name" value="Split_barrel_FMN-bd"/>
</dbReference>
<dbReference type="AlphaFoldDB" id="A0A3M9MVS6"/>
<evidence type="ECO:0000256" key="2">
    <source>
        <dbReference type="ARBA" id="ARBA00022630"/>
    </source>
</evidence>
<keyword evidence="7" id="KW-1185">Reference proteome</keyword>
<dbReference type="RefSeq" id="WP_123132736.1">
    <property type="nucleotide sequence ID" value="NZ_RJJE01000009.1"/>
</dbReference>
<accession>A0A3M9MVS6</accession>
<comment type="similarity">
    <text evidence="4">Belongs to the flavoredoxin family.</text>
</comment>
<evidence type="ECO:0000256" key="4">
    <source>
        <dbReference type="ARBA" id="ARBA00038054"/>
    </source>
</evidence>
<dbReference type="PANTHER" id="PTHR33798">
    <property type="entry name" value="FLAVOPROTEIN OXYGENASE"/>
    <property type="match status" value="1"/>
</dbReference>
<dbReference type="Pfam" id="PF01613">
    <property type="entry name" value="Flavin_Reduct"/>
    <property type="match status" value="1"/>
</dbReference>
<dbReference type="GO" id="GO:0016646">
    <property type="term" value="F:oxidoreductase activity, acting on the CH-NH group of donors, NAD or NADP as acceptor"/>
    <property type="evidence" value="ECO:0007669"/>
    <property type="project" value="UniProtKB-ARBA"/>
</dbReference>
<dbReference type="Proteomes" id="UP000271010">
    <property type="component" value="Unassembled WGS sequence"/>
</dbReference>
<evidence type="ECO:0000313" key="7">
    <source>
        <dbReference type="Proteomes" id="UP000271010"/>
    </source>
</evidence>
<proteinExistence type="inferred from homology"/>
<reference evidence="6 7" key="1">
    <citation type="submission" date="2018-11" db="EMBL/GenBank/DDBJ databases">
        <title>Rufibacter latericius sp. nov., isolated from water in Baiyang Lake.</title>
        <authorList>
            <person name="Yang Y."/>
        </authorList>
    </citation>
    <scope>NUCLEOTIDE SEQUENCE [LARGE SCALE GENOMIC DNA]</scope>
    <source>
        <strain evidence="6 7">MCC P1</strain>
    </source>
</reference>
<dbReference type="EMBL" id="RJJE01000009">
    <property type="protein sequence ID" value="RNI29651.1"/>
    <property type="molecule type" value="Genomic_DNA"/>
</dbReference>
<evidence type="ECO:0000313" key="6">
    <source>
        <dbReference type="EMBL" id="RNI29651.1"/>
    </source>
</evidence>
<dbReference type="SUPFAM" id="SSF50475">
    <property type="entry name" value="FMN-binding split barrel"/>
    <property type="match status" value="1"/>
</dbReference>
<evidence type="ECO:0000256" key="1">
    <source>
        <dbReference type="ARBA" id="ARBA00001917"/>
    </source>
</evidence>
<dbReference type="OrthoDB" id="9794638at2"/>
<protein>
    <submittedName>
        <fullName evidence="6">Flavin reductase family protein</fullName>
    </submittedName>
</protein>
<feature type="domain" description="Flavin reductase like" evidence="5">
    <location>
        <begin position="20"/>
        <end position="174"/>
    </location>
</feature>
<keyword evidence="2" id="KW-0285">Flavoprotein</keyword>
<sequence length="296" mass="32376">MRTFNPKEIPTAAFHSLMLGAIAPRPIAFASTVDKDGNVNLSPFSFFNCFGSNPPVLVFSPARRVRDNTGKHTLENVLEIGEVVINIGNYAIVEQMSLASTEYDKGVNEFIKAGLTPVASTLVKPPRVKEAPAAFECRVLEVKPIGDQGGAANLVICEALLLHVQDEVFGADGTTIDPFKLDAVARLGGDWYLRATGDALFELPKPVRNKGIGIDQLPQHIRNSNVLTGNNLARLGNTEVIPSEAEVQAFSQEPIYQYLLQKHQDNPTEKERQTHLLAQRLLEEGRVADAWKALLA</sequence>
<dbReference type="Gene3D" id="2.30.110.10">
    <property type="entry name" value="Electron Transport, Fmn-binding Protein, Chain A"/>
    <property type="match status" value="1"/>
</dbReference>
<comment type="caution">
    <text evidence="6">The sequence shown here is derived from an EMBL/GenBank/DDBJ whole genome shotgun (WGS) entry which is preliminary data.</text>
</comment>
<name>A0A3M9MVS6_9BACT</name>
<comment type="cofactor">
    <cofactor evidence="1">
        <name>FMN</name>
        <dbReference type="ChEBI" id="CHEBI:58210"/>
    </cofactor>
</comment>
<dbReference type="GO" id="GO:0010181">
    <property type="term" value="F:FMN binding"/>
    <property type="evidence" value="ECO:0007669"/>
    <property type="project" value="InterPro"/>
</dbReference>
<evidence type="ECO:0000256" key="3">
    <source>
        <dbReference type="ARBA" id="ARBA00022643"/>
    </source>
</evidence>
<dbReference type="SMART" id="SM00903">
    <property type="entry name" value="Flavin_Reduct"/>
    <property type="match status" value="1"/>
</dbReference>
<keyword evidence="3" id="KW-0288">FMN</keyword>
<gene>
    <name evidence="6" type="ORF">EFA69_08825</name>
</gene>
<organism evidence="6 7">
    <name type="scientific">Rufibacter immobilis</name>
    <dbReference type="NCBI Taxonomy" id="1348778"/>
    <lineage>
        <taxon>Bacteria</taxon>
        <taxon>Pseudomonadati</taxon>
        <taxon>Bacteroidota</taxon>
        <taxon>Cytophagia</taxon>
        <taxon>Cytophagales</taxon>
        <taxon>Hymenobacteraceae</taxon>
        <taxon>Rufibacter</taxon>
    </lineage>
</organism>